<organism evidence="2 3">
    <name type="scientific">Piloderma croceum (strain F 1598)</name>
    <dbReference type="NCBI Taxonomy" id="765440"/>
    <lineage>
        <taxon>Eukaryota</taxon>
        <taxon>Fungi</taxon>
        <taxon>Dikarya</taxon>
        <taxon>Basidiomycota</taxon>
        <taxon>Agaricomycotina</taxon>
        <taxon>Agaricomycetes</taxon>
        <taxon>Agaricomycetidae</taxon>
        <taxon>Atheliales</taxon>
        <taxon>Atheliaceae</taxon>
        <taxon>Piloderma</taxon>
    </lineage>
</organism>
<feature type="compositionally biased region" description="Polar residues" evidence="1">
    <location>
        <begin position="44"/>
        <end position="57"/>
    </location>
</feature>
<dbReference type="InParanoid" id="A0A0C3B1K5"/>
<dbReference type="AlphaFoldDB" id="A0A0C3B1K5"/>
<proteinExistence type="predicted"/>
<sequence length="73" mass="8261">MYRDGTSQLTDKYLPAKVNIELAFALADILIRDRQYYLHLSLGKPQSSNRDQESSPQGVKVSRVMGSYDEKAP</sequence>
<keyword evidence="3" id="KW-1185">Reference proteome</keyword>
<dbReference type="Proteomes" id="UP000054166">
    <property type="component" value="Unassembled WGS sequence"/>
</dbReference>
<name>A0A0C3B1K5_PILCF</name>
<evidence type="ECO:0000313" key="2">
    <source>
        <dbReference type="EMBL" id="KIM80083.1"/>
    </source>
</evidence>
<dbReference type="HOGENOM" id="CLU_2705718_0_0_1"/>
<evidence type="ECO:0000256" key="1">
    <source>
        <dbReference type="SAM" id="MobiDB-lite"/>
    </source>
</evidence>
<reference evidence="2 3" key="1">
    <citation type="submission" date="2014-04" db="EMBL/GenBank/DDBJ databases">
        <authorList>
            <consortium name="DOE Joint Genome Institute"/>
            <person name="Kuo A."/>
            <person name="Tarkka M."/>
            <person name="Buscot F."/>
            <person name="Kohler A."/>
            <person name="Nagy L.G."/>
            <person name="Floudas D."/>
            <person name="Copeland A."/>
            <person name="Barry K.W."/>
            <person name="Cichocki N."/>
            <person name="Veneault-Fourrey C."/>
            <person name="LaButti K."/>
            <person name="Lindquist E.A."/>
            <person name="Lipzen A."/>
            <person name="Lundell T."/>
            <person name="Morin E."/>
            <person name="Murat C."/>
            <person name="Sun H."/>
            <person name="Tunlid A."/>
            <person name="Henrissat B."/>
            <person name="Grigoriev I.V."/>
            <person name="Hibbett D.S."/>
            <person name="Martin F."/>
            <person name="Nordberg H.P."/>
            <person name="Cantor M.N."/>
            <person name="Hua S.X."/>
        </authorList>
    </citation>
    <scope>NUCLEOTIDE SEQUENCE [LARGE SCALE GENOMIC DNA]</scope>
    <source>
        <strain evidence="2 3">F 1598</strain>
    </source>
</reference>
<feature type="region of interest" description="Disordered" evidence="1">
    <location>
        <begin position="42"/>
        <end position="73"/>
    </location>
</feature>
<dbReference type="EMBL" id="KN833006">
    <property type="protein sequence ID" value="KIM80083.1"/>
    <property type="molecule type" value="Genomic_DNA"/>
</dbReference>
<evidence type="ECO:0000313" key="3">
    <source>
        <dbReference type="Proteomes" id="UP000054166"/>
    </source>
</evidence>
<accession>A0A0C3B1K5</accession>
<gene>
    <name evidence="2" type="ORF">PILCRDRAFT_822932</name>
</gene>
<protein>
    <submittedName>
        <fullName evidence="2">Uncharacterized protein</fullName>
    </submittedName>
</protein>
<reference evidence="3" key="2">
    <citation type="submission" date="2015-01" db="EMBL/GenBank/DDBJ databases">
        <title>Evolutionary Origins and Diversification of the Mycorrhizal Mutualists.</title>
        <authorList>
            <consortium name="DOE Joint Genome Institute"/>
            <consortium name="Mycorrhizal Genomics Consortium"/>
            <person name="Kohler A."/>
            <person name="Kuo A."/>
            <person name="Nagy L.G."/>
            <person name="Floudas D."/>
            <person name="Copeland A."/>
            <person name="Barry K.W."/>
            <person name="Cichocki N."/>
            <person name="Veneault-Fourrey C."/>
            <person name="LaButti K."/>
            <person name="Lindquist E.A."/>
            <person name="Lipzen A."/>
            <person name="Lundell T."/>
            <person name="Morin E."/>
            <person name="Murat C."/>
            <person name="Riley R."/>
            <person name="Ohm R."/>
            <person name="Sun H."/>
            <person name="Tunlid A."/>
            <person name="Henrissat B."/>
            <person name="Grigoriev I.V."/>
            <person name="Hibbett D.S."/>
            <person name="Martin F."/>
        </authorList>
    </citation>
    <scope>NUCLEOTIDE SEQUENCE [LARGE SCALE GENOMIC DNA]</scope>
    <source>
        <strain evidence="3">F 1598</strain>
    </source>
</reference>